<gene>
    <name evidence="2" type="ORF">Zm00014a_020853</name>
</gene>
<feature type="compositionally biased region" description="Low complexity" evidence="1">
    <location>
        <begin position="54"/>
        <end position="63"/>
    </location>
</feature>
<dbReference type="PANTHER" id="PTHR34945:SF4">
    <property type="entry name" value="2-OXOGLUTARATE (2OG) AND FE(II)-DEPENDENT OXYGENASE SUPERFAMILY PROTEIN"/>
    <property type="match status" value="1"/>
</dbReference>
<dbReference type="Proteomes" id="UP000251960">
    <property type="component" value="Chromosome 8"/>
</dbReference>
<dbReference type="PANTHER" id="PTHR34945">
    <property type="entry name" value="2-OXOGLUTARATE (2OG) AND FE(II)-DEPENDENT OXYGENASE SUPERFAMILY PROTEIN"/>
    <property type="match status" value="1"/>
</dbReference>
<protein>
    <submittedName>
        <fullName evidence="2">Uncharacterized protein</fullName>
    </submittedName>
</protein>
<sequence>MTATSKAPRRPRIRPRGPPPAPTPIRTARGARTAAADERVLAEFLEASLRVPDLSLPRGSASASRRRRRRRNRTGSLLTPSFLATRTRSSGRLPRQRSPARSA</sequence>
<name>A0A3L6DPW4_MAIZE</name>
<dbReference type="EMBL" id="NCVQ01000009">
    <property type="protein sequence ID" value="PWZ10459.1"/>
    <property type="molecule type" value="Genomic_DNA"/>
</dbReference>
<feature type="compositionally biased region" description="Basic residues" evidence="1">
    <location>
        <begin position="64"/>
        <end position="73"/>
    </location>
</feature>
<evidence type="ECO:0000256" key="1">
    <source>
        <dbReference type="SAM" id="MobiDB-lite"/>
    </source>
</evidence>
<feature type="compositionally biased region" description="Low complexity" evidence="1">
    <location>
        <begin position="24"/>
        <end position="34"/>
    </location>
</feature>
<dbReference type="AlphaFoldDB" id="A0A3L6DPW4"/>
<feature type="region of interest" description="Disordered" evidence="1">
    <location>
        <begin position="1"/>
        <end position="34"/>
    </location>
</feature>
<proteinExistence type="predicted"/>
<organism evidence="2">
    <name type="scientific">Zea mays</name>
    <name type="common">Maize</name>
    <dbReference type="NCBI Taxonomy" id="4577"/>
    <lineage>
        <taxon>Eukaryota</taxon>
        <taxon>Viridiplantae</taxon>
        <taxon>Streptophyta</taxon>
        <taxon>Embryophyta</taxon>
        <taxon>Tracheophyta</taxon>
        <taxon>Spermatophyta</taxon>
        <taxon>Magnoliopsida</taxon>
        <taxon>Liliopsida</taxon>
        <taxon>Poales</taxon>
        <taxon>Poaceae</taxon>
        <taxon>PACMAD clade</taxon>
        <taxon>Panicoideae</taxon>
        <taxon>Andropogonodae</taxon>
        <taxon>Andropogoneae</taxon>
        <taxon>Tripsacinae</taxon>
        <taxon>Zea</taxon>
    </lineage>
</organism>
<reference evidence="2" key="1">
    <citation type="journal article" date="2018" name="Nat. Genet.">
        <title>Extensive intraspecific gene order and gene structural variations between Mo17 and other maize genomes.</title>
        <authorList>
            <person name="Sun S."/>
            <person name="Zhou Y."/>
            <person name="Chen J."/>
            <person name="Shi J."/>
            <person name="Zhao H."/>
            <person name="Zhao H."/>
            <person name="Song W."/>
            <person name="Zhang M."/>
            <person name="Cui Y."/>
            <person name="Dong X."/>
            <person name="Liu H."/>
            <person name="Ma X."/>
            <person name="Jiao Y."/>
            <person name="Wang B."/>
            <person name="Wei X."/>
            <person name="Stein J.C."/>
            <person name="Glaubitz J.C."/>
            <person name="Lu F."/>
            <person name="Yu G."/>
            <person name="Liang C."/>
            <person name="Fengler K."/>
            <person name="Li B."/>
            <person name="Rafalski A."/>
            <person name="Schnable P.S."/>
            <person name="Ware D.H."/>
            <person name="Buckler E.S."/>
            <person name="Lai J."/>
        </authorList>
    </citation>
    <scope>NUCLEOTIDE SEQUENCE [LARGE SCALE GENOMIC DNA]</scope>
    <source>
        <tissue evidence="2">Seedling</tissue>
    </source>
</reference>
<feature type="region of interest" description="Disordered" evidence="1">
    <location>
        <begin position="51"/>
        <end position="103"/>
    </location>
</feature>
<comment type="caution">
    <text evidence="2">The sequence shown here is derived from an EMBL/GenBank/DDBJ whole genome shotgun (WGS) entry which is preliminary data.</text>
</comment>
<accession>A0A3L6DPW4</accession>
<evidence type="ECO:0000313" key="2">
    <source>
        <dbReference type="EMBL" id="PWZ10459.1"/>
    </source>
</evidence>